<reference evidence="1" key="1">
    <citation type="submission" date="2023-02" db="EMBL/GenBank/DDBJ databases">
        <title>Genome of toxic invasive species Heracleum sosnowskyi carries increased number of genes despite the absence of recent whole-genome duplications.</title>
        <authorList>
            <person name="Schelkunov M."/>
            <person name="Shtratnikova V."/>
            <person name="Makarenko M."/>
            <person name="Klepikova A."/>
            <person name="Omelchenko D."/>
            <person name="Novikova G."/>
            <person name="Obukhova E."/>
            <person name="Bogdanov V."/>
            <person name="Penin A."/>
            <person name="Logacheva M."/>
        </authorList>
    </citation>
    <scope>NUCLEOTIDE SEQUENCE</scope>
    <source>
        <strain evidence="1">Hsosn_3</strain>
        <tissue evidence="1">Leaf</tissue>
    </source>
</reference>
<keyword evidence="2" id="KW-1185">Reference proteome</keyword>
<comment type="caution">
    <text evidence="1">The sequence shown here is derived from an EMBL/GenBank/DDBJ whole genome shotgun (WGS) entry which is preliminary data.</text>
</comment>
<evidence type="ECO:0000313" key="2">
    <source>
        <dbReference type="Proteomes" id="UP001237642"/>
    </source>
</evidence>
<dbReference type="AlphaFoldDB" id="A0AAD8I505"/>
<reference evidence="1" key="2">
    <citation type="submission" date="2023-05" db="EMBL/GenBank/DDBJ databases">
        <authorList>
            <person name="Schelkunov M.I."/>
        </authorList>
    </citation>
    <scope>NUCLEOTIDE SEQUENCE</scope>
    <source>
        <strain evidence="1">Hsosn_3</strain>
        <tissue evidence="1">Leaf</tissue>
    </source>
</reference>
<dbReference type="Proteomes" id="UP001237642">
    <property type="component" value="Unassembled WGS sequence"/>
</dbReference>
<protein>
    <submittedName>
        <fullName evidence="1">Uncharacterized protein</fullName>
    </submittedName>
</protein>
<evidence type="ECO:0000313" key="1">
    <source>
        <dbReference type="EMBL" id="KAK1377983.1"/>
    </source>
</evidence>
<gene>
    <name evidence="1" type="ORF">POM88_024727</name>
</gene>
<sequence length="171" mass="19488">MILAHFWIWRRQPMDASPTWQHSLITDIPELRNTVDGDLSFLAEDDNNLSGPQETPNCFLRKHSGRSEIEHLSARTRKGTTNAFSAALGLWKGKEDMNLASRNFLCRMYSSSTYLSRPLLELIVYWCSTDFSVEFADVTGEIPVLESVVLMWLPHHHNLLLPHPGHISSIS</sequence>
<proteinExistence type="predicted"/>
<accession>A0AAD8I505</accession>
<organism evidence="1 2">
    <name type="scientific">Heracleum sosnowskyi</name>
    <dbReference type="NCBI Taxonomy" id="360622"/>
    <lineage>
        <taxon>Eukaryota</taxon>
        <taxon>Viridiplantae</taxon>
        <taxon>Streptophyta</taxon>
        <taxon>Embryophyta</taxon>
        <taxon>Tracheophyta</taxon>
        <taxon>Spermatophyta</taxon>
        <taxon>Magnoliopsida</taxon>
        <taxon>eudicotyledons</taxon>
        <taxon>Gunneridae</taxon>
        <taxon>Pentapetalae</taxon>
        <taxon>asterids</taxon>
        <taxon>campanulids</taxon>
        <taxon>Apiales</taxon>
        <taxon>Apiaceae</taxon>
        <taxon>Apioideae</taxon>
        <taxon>apioid superclade</taxon>
        <taxon>Tordylieae</taxon>
        <taxon>Tordyliinae</taxon>
        <taxon>Heracleum</taxon>
    </lineage>
</organism>
<dbReference type="EMBL" id="JAUIZM010000006">
    <property type="protein sequence ID" value="KAK1377983.1"/>
    <property type="molecule type" value="Genomic_DNA"/>
</dbReference>
<name>A0AAD8I505_9APIA</name>